<feature type="compositionally biased region" description="Pro residues" evidence="1">
    <location>
        <begin position="286"/>
        <end position="309"/>
    </location>
</feature>
<proteinExistence type="predicted"/>
<feature type="region of interest" description="Disordered" evidence="1">
    <location>
        <begin position="275"/>
        <end position="309"/>
    </location>
</feature>
<evidence type="ECO:0000256" key="2">
    <source>
        <dbReference type="SAM" id="Phobius"/>
    </source>
</evidence>
<evidence type="ECO:0000313" key="4">
    <source>
        <dbReference type="EMBL" id="OGM55282.1"/>
    </source>
</evidence>
<name>A0A1F8AU59_9BACT</name>
<feature type="transmembrane region" description="Helical" evidence="2">
    <location>
        <begin position="7"/>
        <end position="29"/>
    </location>
</feature>
<dbReference type="InterPro" id="IPR003646">
    <property type="entry name" value="SH3-like_bac-type"/>
</dbReference>
<reference evidence="4 5" key="1">
    <citation type="journal article" date="2016" name="Nat. Commun.">
        <title>Thousands of microbial genomes shed light on interconnected biogeochemical processes in an aquifer system.</title>
        <authorList>
            <person name="Anantharaman K."/>
            <person name="Brown C.T."/>
            <person name="Hug L.A."/>
            <person name="Sharon I."/>
            <person name="Castelle C.J."/>
            <person name="Probst A.J."/>
            <person name="Thomas B.C."/>
            <person name="Singh A."/>
            <person name="Wilkins M.J."/>
            <person name="Karaoz U."/>
            <person name="Brodie E.L."/>
            <person name="Williams K.H."/>
            <person name="Hubbard S.S."/>
            <person name="Banfield J.F."/>
        </authorList>
    </citation>
    <scope>NUCLEOTIDE SEQUENCE [LARGE SCALE GENOMIC DNA]</scope>
</reference>
<dbReference type="SUPFAM" id="SSF50044">
    <property type="entry name" value="SH3-domain"/>
    <property type="match status" value="1"/>
</dbReference>
<evidence type="ECO:0000313" key="5">
    <source>
        <dbReference type="Proteomes" id="UP000178603"/>
    </source>
</evidence>
<dbReference type="Gene3D" id="2.30.30.40">
    <property type="entry name" value="SH3 Domains"/>
    <property type="match status" value="1"/>
</dbReference>
<dbReference type="EMBL" id="MGGW01000004">
    <property type="protein sequence ID" value="OGM55282.1"/>
    <property type="molecule type" value="Genomic_DNA"/>
</dbReference>
<protein>
    <recommendedName>
        <fullName evidence="3">SH3b domain-containing protein</fullName>
    </recommendedName>
</protein>
<dbReference type="Proteomes" id="UP000178603">
    <property type="component" value="Unassembled WGS sequence"/>
</dbReference>
<keyword evidence="2" id="KW-0472">Membrane</keyword>
<accession>A0A1F8AU59</accession>
<organism evidence="4 5">
    <name type="scientific">Candidatus Woesebacteria bacterium RIFCSPHIGHO2_12_FULL_41_24</name>
    <dbReference type="NCBI Taxonomy" id="1802510"/>
    <lineage>
        <taxon>Bacteria</taxon>
        <taxon>Candidatus Woeseibacteriota</taxon>
    </lineage>
</organism>
<dbReference type="SMART" id="SM00287">
    <property type="entry name" value="SH3b"/>
    <property type="match status" value="1"/>
</dbReference>
<sequence length="309" mass="33383">MRKKLKISLFVVSGVGILITISFLVLRLIKPPKAALLVESSPNSTAFVNGEQVGRTPYEGEFSAGEVVIKLIPDSFESPLAPYQSTVDLVAGIKTVVRRSFGDTDDTSAGEVVSFERIGGDKASLSVISIPDGAQVSLDSQTRGRTPIKITDLETKEYHLEVAADGYQKRDFVVKAVSGYLLTAEVKLAAQPGNVEGVTTPEVPEEPTEETVEKVKILTTPTGFLRVRQEPTTQSVELGQVVPGEEYILLAIDEKSGWFKIEYETDKEGWVTNQYARKVENNPEASPSPSPSPTPIPKASPSPTPIATP</sequence>
<dbReference type="InterPro" id="IPR036028">
    <property type="entry name" value="SH3-like_dom_sf"/>
</dbReference>
<dbReference type="AlphaFoldDB" id="A0A1F8AU59"/>
<dbReference type="Pfam" id="PF08239">
    <property type="entry name" value="SH3_3"/>
    <property type="match status" value="1"/>
</dbReference>
<dbReference type="Pfam" id="PF08308">
    <property type="entry name" value="PEGA"/>
    <property type="match status" value="1"/>
</dbReference>
<evidence type="ECO:0000256" key="1">
    <source>
        <dbReference type="SAM" id="MobiDB-lite"/>
    </source>
</evidence>
<evidence type="ECO:0000259" key="3">
    <source>
        <dbReference type="PROSITE" id="PS51781"/>
    </source>
</evidence>
<feature type="domain" description="SH3b" evidence="3">
    <location>
        <begin position="213"/>
        <end position="280"/>
    </location>
</feature>
<keyword evidence="2" id="KW-0812">Transmembrane</keyword>
<dbReference type="PROSITE" id="PS51781">
    <property type="entry name" value="SH3B"/>
    <property type="match status" value="1"/>
</dbReference>
<dbReference type="InterPro" id="IPR013229">
    <property type="entry name" value="PEGA"/>
</dbReference>
<comment type="caution">
    <text evidence="4">The sequence shown here is derived from an EMBL/GenBank/DDBJ whole genome shotgun (WGS) entry which is preliminary data.</text>
</comment>
<keyword evidence="2" id="KW-1133">Transmembrane helix</keyword>
<gene>
    <name evidence="4" type="ORF">A3E44_03285</name>
</gene>